<dbReference type="PANTHER" id="PTHR40448:SF1">
    <property type="entry name" value="TWO-COMPONENT SENSOR HISTIDINE KINASE"/>
    <property type="match status" value="1"/>
</dbReference>
<keyword evidence="1" id="KW-0472">Membrane</keyword>
<feature type="transmembrane region" description="Helical" evidence="1">
    <location>
        <begin position="158"/>
        <end position="178"/>
    </location>
</feature>
<keyword evidence="1" id="KW-1133">Transmembrane helix</keyword>
<dbReference type="SUPFAM" id="SSF55874">
    <property type="entry name" value="ATPase domain of HSP90 chaperone/DNA topoisomerase II/histidine kinase"/>
    <property type="match status" value="1"/>
</dbReference>
<dbReference type="Proteomes" id="UP001523566">
    <property type="component" value="Unassembled WGS sequence"/>
</dbReference>
<feature type="transmembrane region" description="Helical" evidence="1">
    <location>
        <begin position="6"/>
        <end position="26"/>
    </location>
</feature>
<evidence type="ECO:0000313" key="4">
    <source>
        <dbReference type="Proteomes" id="UP001523566"/>
    </source>
</evidence>
<dbReference type="InterPro" id="IPR032834">
    <property type="entry name" value="NatK-like_C"/>
</dbReference>
<protein>
    <submittedName>
        <fullName evidence="3">GHKL domain-containing protein</fullName>
    </submittedName>
</protein>
<feature type="transmembrane region" description="Helical" evidence="1">
    <location>
        <begin position="190"/>
        <end position="209"/>
    </location>
</feature>
<dbReference type="RefSeq" id="WP_262067122.1">
    <property type="nucleotide sequence ID" value="NZ_JAMXOD010000023.1"/>
</dbReference>
<accession>A0ABT1EBY4</accession>
<name>A0ABT1EBY4_9FIRM</name>
<organism evidence="3 4">
    <name type="scientific">Aequitasia blattaphilus</name>
    <dbReference type="NCBI Taxonomy" id="2949332"/>
    <lineage>
        <taxon>Bacteria</taxon>
        <taxon>Bacillati</taxon>
        <taxon>Bacillota</taxon>
        <taxon>Clostridia</taxon>
        <taxon>Lachnospirales</taxon>
        <taxon>Lachnospiraceae</taxon>
        <taxon>Aequitasia</taxon>
    </lineage>
</organism>
<feature type="transmembrane region" description="Helical" evidence="1">
    <location>
        <begin position="38"/>
        <end position="54"/>
    </location>
</feature>
<gene>
    <name evidence="3" type="ORF">NK125_13125</name>
</gene>
<dbReference type="Gene3D" id="3.30.565.10">
    <property type="entry name" value="Histidine kinase-like ATPase, C-terminal domain"/>
    <property type="match status" value="1"/>
</dbReference>
<evidence type="ECO:0000259" key="2">
    <source>
        <dbReference type="Pfam" id="PF14501"/>
    </source>
</evidence>
<feature type="transmembrane region" description="Helical" evidence="1">
    <location>
        <begin position="126"/>
        <end position="146"/>
    </location>
</feature>
<feature type="transmembrane region" description="Helical" evidence="1">
    <location>
        <begin position="60"/>
        <end position="77"/>
    </location>
</feature>
<evidence type="ECO:0000256" key="1">
    <source>
        <dbReference type="SAM" id="Phobius"/>
    </source>
</evidence>
<dbReference type="Pfam" id="PF14501">
    <property type="entry name" value="HATPase_c_5"/>
    <property type="match status" value="1"/>
</dbReference>
<dbReference type="EMBL" id="JAMZFW010000023">
    <property type="protein sequence ID" value="MCP1103348.1"/>
    <property type="molecule type" value="Genomic_DNA"/>
</dbReference>
<feature type="domain" description="Sensor histidine kinase NatK-like C-terminal" evidence="2">
    <location>
        <begin position="318"/>
        <end position="419"/>
    </location>
</feature>
<proteinExistence type="predicted"/>
<dbReference type="InterPro" id="IPR036890">
    <property type="entry name" value="HATPase_C_sf"/>
</dbReference>
<dbReference type="PANTHER" id="PTHR40448">
    <property type="entry name" value="TWO-COMPONENT SENSOR HISTIDINE KINASE"/>
    <property type="match status" value="1"/>
</dbReference>
<sequence length="433" mass="50187">MSSLLSAVIIDIVSTAFEVITLLIFLSNEKVKGSIRRVFYFFVCIGITVVLSFFDVNLMIKMVIIVASYACIGVFVFECKWIKLAVYNIIYMFLLYISQIFVVQVWNNFNEPIFSDNAIYEDYSLTVNLLVHATHFTIMYTLKPFMKKSMKKINLREILLIPIVTIPFMITLFAIHISLPAVHDTKSADLFILCSICIFLAFVSLVIFLQNYTKMQERQRIEAQENDHLKLKNEYYLKRLLAEEKIKEVYHDLKNHFLLSDKNEISEKTKKLLNSYENYYDTGNEFLDIILADKIAKASKYEIRLEIKADFYHGEFIDPLDISSIFGNLLDNAIEATKKVQMEKRIIYFEVNTKGEMLSIVIKNSMTLSKEYELLATEKKNKRLHGLGIMNVRETLKKYGAVLALATEGKFFIASAIIPVKNVRRKYHEEGLS</sequence>
<keyword evidence="4" id="KW-1185">Reference proteome</keyword>
<dbReference type="CDD" id="cd16935">
    <property type="entry name" value="HATPase_AgrC-ComD-like"/>
    <property type="match status" value="1"/>
</dbReference>
<feature type="transmembrane region" description="Helical" evidence="1">
    <location>
        <begin position="84"/>
        <end position="106"/>
    </location>
</feature>
<reference evidence="3 4" key="1">
    <citation type="journal article" date="2022" name="Genome Biol. Evol.">
        <title>Host diet, physiology and behaviors set the stage for Lachnospiraceae cladogenesis.</title>
        <authorList>
            <person name="Vera-Ponce De Leon A."/>
            <person name="Schneider M."/>
            <person name="Jahnes B.C."/>
            <person name="Sadowski V."/>
            <person name="Camuy-Velez L.A."/>
            <person name="Duan J."/>
            <person name="Sabree Z.L."/>
        </authorList>
    </citation>
    <scope>NUCLEOTIDE SEQUENCE [LARGE SCALE GENOMIC DNA]</scope>
    <source>
        <strain evidence="3 4">PAL113</strain>
    </source>
</reference>
<keyword evidence="1" id="KW-0812">Transmembrane</keyword>
<evidence type="ECO:0000313" key="3">
    <source>
        <dbReference type="EMBL" id="MCP1103348.1"/>
    </source>
</evidence>
<comment type="caution">
    <text evidence="3">The sequence shown here is derived from an EMBL/GenBank/DDBJ whole genome shotgun (WGS) entry which is preliminary data.</text>
</comment>